<comment type="caution">
    <text evidence="2">The sequence shown here is derived from an EMBL/GenBank/DDBJ whole genome shotgun (WGS) entry which is preliminary data.</text>
</comment>
<reference evidence="3" key="1">
    <citation type="journal article" date="2019" name="Int. J. Syst. Evol. Microbiol.">
        <title>The Global Catalogue of Microorganisms (GCM) 10K type strain sequencing project: providing services to taxonomists for standard genome sequencing and annotation.</title>
        <authorList>
            <consortium name="The Broad Institute Genomics Platform"/>
            <consortium name="The Broad Institute Genome Sequencing Center for Infectious Disease"/>
            <person name="Wu L."/>
            <person name="Ma J."/>
        </authorList>
    </citation>
    <scope>NUCLEOTIDE SEQUENCE [LARGE SCALE GENOMIC DNA]</scope>
    <source>
        <strain evidence="3">CGMCC 4.7198</strain>
    </source>
</reference>
<keyword evidence="1" id="KW-0472">Membrane</keyword>
<protein>
    <recommendedName>
        <fullName evidence="4">DoxX family protein</fullName>
    </recommendedName>
</protein>
<proteinExistence type="predicted"/>
<feature type="transmembrane region" description="Helical" evidence="1">
    <location>
        <begin position="109"/>
        <end position="129"/>
    </location>
</feature>
<keyword evidence="3" id="KW-1185">Reference proteome</keyword>
<gene>
    <name evidence="2" type="ORF">ACFQZP_40800</name>
</gene>
<keyword evidence="1" id="KW-0812">Transmembrane</keyword>
<dbReference type="Proteomes" id="UP001596957">
    <property type="component" value="Unassembled WGS sequence"/>
</dbReference>
<feature type="transmembrane region" description="Helical" evidence="1">
    <location>
        <begin position="56"/>
        <end position="75"/>
    </location>
</feature>
<evidence type="ECO:0000313" key="2">
    <source>
        <dbReference type="EMBL" id="MFD0287855.1"/>
    </source>
</evidence>
<evidence type="ECO:0000256" key="1">
    <source>
        <dbReference type="SAM" id="Phobius"/>
    </source>
</evidence>
<dbReference type="RefSeq" id="WP_381301744.1">
    <property type="nucleotide sequence ID" value="NZ_JBHTEC010000006.1"/>
</dbReference>
<name>A0ABW2VWJ1_9ACTN</name>
<sequence>MGFELRERWGAQPLWARWVLAVYLIGLTEGTGSHIADLVRGGIHAYASFPQVPLQVFFVSLVILDPLAAVLVGLVRRGGIWLANAVMVMDVSANWWGNRHWLRDDPAQLLWLMPITLFGLFVVAFAVPLRRTVAGAASRPQAALPSA</sequence>
<keyword evidence="1" id="KW-1133">Transmembrane helix</keyword>
<organism evidence="2 3">
    <name type="scientific">Streptomyces lutosisoli</name>
    <dbReference type="NCBI Taxonomy" id="2665721"/>
    <lineage>
        <taxon>Bacteria</taxon>
        <taxon>Bacillati</taxon>
        <taxon>Actinomycetota</taxon>
        <taxon>Actinomycetes</taxon>
        <taxon>Kitasatosporales</taxon>
        <taxon>Streptomycetaceae</taxon>
        <taxon>Streptomyces</taxon>
    </lineage>
</organism>
<accession>A0ABW2VWJ1</accession>
<dbReference type="EMBL" id="JBHTEC010000006">
    <property type="protein sequence ID" value="MFD0287855.1"/>
    <property type="molecule type" value="Genomic_DNA"/>
</dbReference>
<evidence type="ECO:0008006" key="4">
    <source>
        <dbReference type="Google" id="ProtNLM"/>
    </source>
</evidence>
<feature type="transmembrane region" description="Helical" evidence="1">
    <location>
        <begin position="80"/>
        <end position="97"/>
    </location>
</feature>
<feature type="transmembrane region" description="Helical" evidence="1">
    <location>
        <begin position="15"/>
        <end position="36"/>
    </location>
</feature>
<evidence type="ECO:0000313" key="3">
    <source>
        <dbReference type="Proteomes" id="UP001596957"/>
    </source>
</evidence>